<reference evidence="4 5" key="1">
    <citation type="journal article" date="2019" name="Nat. Med.">
        <title>A library of human gut bacterial isolates paired with longitudinal multiomics data enables mechanistic microbiome research.</title>
        <authorList>
            <person name="Poyet M."/>
            <person name="Groussin M."/>
            <person name="Gibbons S.M."/>
            <person name="Avila-Pacheco J."/>
            <person name="Jiang X."/>
            <person name="Kearney S.M."/>
            <person name="Perrotta A.R."/>
            <person name="Berdy B."/>
            <person name="Zhao S."/>
            <person name="Lieberman T.D."/>
            <person name="Swanson P.K."/>
            <person name="Smith M."/>
            <person name="Roesemann S."/>
            <person name="Alexander J.E."/>
            <person name="Rich S.A."/>
            <person name="Livny J."/>
            <person name="Vlamakis H."/>
            <person name="Clish C."/>
            <person name="Bullock K."/>
            <person name="Deik A."/>
            <person name="Scott J."/>
            <person name="Pierce K.A."/>
            <person name="Xavier R.J."/>
            <person name="Alm E.J."/>
        </authorList>
    </citation>
    <scope>NUCLEOTIDE SEQUENCE [LARGE SCALE GENOMIC DNA]</scope>
    <source>
        <strain evidence="2 4">BIOML-A4</strain>
        <strain evidence="3 5">BIOML-A5</strain>
    </source>
</reference>
<dbReference type="Proteomes" id="UP000433575">
    <property type="component" value="Unassembled WGS sequence"/>
</dbReference>
<keyword evidence="5" id="KW-1185">Reference proteome</keyword>
<name>A0A6N7S6C4_9FIRM</name>
<evidence type="ECO:0000259" key="1">
    <source>
        <dbReference type="Pfam" id="PF01872"/>
    </source>
</evidence>
<dbReference type="PANTHER" id="PTHR38011">
    <property type="entry name" value="DIHYDROFOLATE REDUCTASE FAMILY PROTEIN (AFU_ORTHOLOGUE AFUA_8G06820)"/>
    <property type="match status" value="1"/>
</dbReference>
<dbReference type="SUPFAM" id="SSF53597">
    <property type="entry name" value="Dihydrofolate reductase-like"/>
    <property type="match status" value="1"/>
</dbReference>
<dbReference type="Proteomes" id="UP000480929">
    <property type="component" value="Unassembled WGS sequence"/>
</dbReference>
<evidence type="ECO:0000313" key="5">
    <source>
        <dbReference type="Proteomes" id="UP000480929"/>
    </source>
</evidence>
<evidence type="ECO:0000313" key="4">
    <source>
        <dbReference type="Proteomes" id="UP000433575"/>
    </source>
</evidence>
<dbReference type="Gene3D" id="3.40.430.10">
    <property type="entry name" value="Dihydrofolate Reductase, subunit A"/>
    <property type="match status" value="1"/>
</dbReference>
<dbReference type="InterPro" id="IPR024072">
    <property type="entry name" value="DHFR-like_dom_sf"/>
</dbReference>
<feature type="domain" description="Bacterial bifunctional deaminase-reductase C-terminal" evidence="1">
    <location>
        <begin position="95"/>
        <end position="152"/>
    </location>
</feature>
<sequence length="181" mass="20170">MDRKVILNLAVSLDGYICDCDGGFEWIRGQGDRSLDTQPLYDIEEFARQIDVVVMGRKAYADCGLDFIKEAAGKQFWVASSQKISLDPPAVRVSGDVVAQVLALKQQPGKDIWLFGGAGLTQPFIQADAVDEYIIGIIPILLGRGRRLFQADFASIPLHLEQTWIDDGIVILRYRRERKSG</sequence>
<accession>A0A6N7S6C4</accession>
<gene>
    <name evidence="3" type="ORF">GKD88_08250</name>
    <name evidence="2" type="ORF">GKE08_08845</name>
</gene>
<dbReference type="EMBL" id="WKPJ01000011">
    <property type="protein sequence ID" value="MSA89434.1"/>
    <property type="molecule type" value="Genomic_DNA"/>
</dbReference>
<organism evidence="2 4">
    <name type="scientific">Holdemania massiliensis</name>
    <dbReference type="NCBI Taxonomy" id="1468449"/>
    <lineage>
        <taxon>Bacteria</taxon>
        <taxon>Bacillati</taxon>
        <taxon>Bacillota</taxon>
        <taxon>Erysipelotrichia</taxon>
        <taxon>Erysipelotrichales</taxon>
        <taxon>Erysipelotrichaceae</taxon>
        <taxon>Holdemania</taxon>
    </lineage>
</organism>
<evidence type="ECO:0000313" key="2">
    <source>
        <dbReference type="EMBL" id="MSA89434.1"/>
    </source>
</evidence>
<dbReference type="GO" id="GO:0008703">
    <property type="term" value="F:5-amino-6-(5-phosphoribosylamino)uracil reductase activity"/>
    <property type="evidence" value="ECO:0007669"/>
    <property type="project" value="InterPro"/>
</dbReference>
<dbReference type="RefSeq" id="WP_154238716.1">
    <property type="nucleotide sequence ID" value="NZ_CALJPI010000069.1"/>
</dbReference>
<comment type="caution">
    <text evidence="2">The sequence shown here is derived from an EMBL/GenBank/DDBJ whole genome shotgun (WGS) entry which is preliminary data.</text>
</comment>
<dbReference type="Pfam" id="PF01872">
    <property type="entry name" value="RibD_C"/>
    <property type="match status" value="1"/>
</dbReference>
<dbReference type="OrthoDB" id="195113at2"/>
<dbReference type="InterPro" id="IPR002734">
    <property type="entry name" value="RibDG_C"/>
</dbReference>
<dbReference type="InterPro" id="IPR050765">
    <property type="entry name" value="Riboflavin_Biosynth_HTPR"/>
</dbReference>
<proteinExistence type="predicted"/>
<dbReference type="GO" id="GO:0009231">
    <property type="term" value="P:riboflavin biosynthetic process"/>
    <property type="evidence" value="ECO:0007669"/>
    <property type="project" value="InterPro"/>
</dbReference>
<dbReference type="EMBL" id="WKPI01000012">
    <property type="protein sequence ID" value="MSC33112.1"/>
    <property type="molecule type" value="Genomic_DNA"/>
</dbReference>
<evidence type="ECO:0000313" key="3">
    <source>
        <dbReference type="EMBL" id="MSC33112.1"/>
    </source>
</evidence>
<protein>
    <submittedName>
        <fullName evidence="2">Dihydrofolate reductase</fullName>
    </submittedName>
</protein>
<dbReference type="PANTHER" id="PTHR38011:SF11">
    <property type="entry name" value="2,5-DIAMINO-6-RIBOSYLAMINO-4(3H)-PYRIMIDINONE 5'-PHOSPHATE REDUCTASE"/>
    <property type="match status" value="1"/>
</dbReference>
<dbReference type="AlphaFoldDB" id="A0A6N7S6C4"/>